<comment type="caution">
    <text evidence="2">The sequence shown here is derived from an EMBL/GenBank/DDBJ whole genome shotgun (WGS) entry which is preliminary data.</text>
</comment>
<dbReference type="EMBL" id="JARJLG010000090">
    <property type="protein sequence ID" value="KAJ7748269.1"/>
    <property type="molecule type" value="Genomic_DNA"/>
</dbReference>
<protein>
    <submittedName>
        <fullName evidence="2">Uncharacterized protein</fullName>
    </submittedName>
</protein>
<gene>
    <name evidence="2" type="ORF">DFH07DRAFT_775729</name>
</gene>
<proteinExistence type="predicted"/>
<accession>A0AAD7N7X1</accession>
<sequence length="257" mass="29021">MESQHRRPALLRTPTLSQESWPWENIYLAPLGSALVPLLSAVLSKLQASLLRNLADLAPPARTREIYWAQSMTWTLGTTSVMTLWISLAVPSHSKMVKTTCDRTLLKSIKSLNVSAIPLSLQAPSNLSVCPSASDPYVIENLSRRARLVRRCPPKKYEIRCRLSPRTAQSPTPPSPPRPRHRNRDLVRRASGGPSQAILKAREMERRKDCARQKARHIVREIRRLATVIGQLQRRHHQLSLFIMQSSARGNKENVGL</sequence>
<evidence type="ECO:0000313" key="2">
    <source>
        <dbReference type="EMBL" id="KAJ7748269.1"/>
    </source>
</evidence>
<feature type="region of interest" description="Disordered" evidence="1">
    <location>
        <begin position="161"/>
        <end position="198"/>
    </location>
</feature>
<evidence type="ECO:0000313" key="3">
    <source>
        <dbReference type="Proteomes" id="UP001215280"/>
    </source>
</evidence>
<name>A0AAD7N7X1_9AGAR</name>
<evidence type="ECO:0000256" key="1">
    <source>
        <dbReference type="SAM" id="MobiDB-lite"/>
    </source>
</evidence>
<keyword evidence="3" id="KW-1185">Reference proteome</keyword>
<organism evidence="2 3">
    <name type="scientific">Mycena maculata</name>
    <dbReference type="NCBI Taxonomy" id="230809"/>
    <lineage>
        <taxon>Eukaryota</taxon>
        <taxon>Fungi</taxon>
        <taxon>Dikarya</taxon>
        <taxon>Basidiomycota</taxon>
        <taxon>Agaricomycotina</taxon>
        <taxon>Agaricomycetes</taxon>
        <taxon>Agaricomycetidae</taxon>
        <taxon>Agaricales</taxon>
        <taxon>Marasmiineae</taxon>
        <taxon>Mycenaceae</taxon>
        <taxon>Mycena</taxon>
    </lineage>
</organism>
<reference evidence="2" key="1">
    <citation type="submission" date="2023-03" db="EMBL/GenBank/DDBJ databases">
        <title>Massive genome expansion in bonnet fungi (Mycena s.s.) driven by repeated elements and novel gene families across ecological guilds.</title>
        <authorList>
            <consortium name="Lawrence Berkeley National Laboratory"/>
            <person name="Harder C.B."/>
            <person name="Miyauchi S."/>
            <person name="Viragh M."/>
            <person name="Kuo A."/>
            <person name="Thoen E."/>
            <person name="Andreopoulos B."/>
            <person name="Lu D."/>
            <person name="Skrede I."/>
            <person name="Drula E."/>
            <person name="Henrissat B."/>
            <person name="Morin E."/>
            <person name="Kohler A."/>
            <person name="Barry K."/>
            <person name="LaButti K."/>
            <person name="Morin E."/>
            <person name="Salamov A."/>
            <person name="Lipzen A."/>
            <person name="Mereny Z."/>
            <person name="Hegedus B."/>
            <person name="Baldrian P."/>
            <person name="Stursova M."/>
            <person name="Weitz H."/>
            <person name="Taylor A."/>
            <person name="Grigoriev I.V."/>
            <person name="Nagy L.G."/>
            <person name="Martin F."/>
            <person name="Kauserud H."/>
        </authorList>
    </citation>
    <scope>NUCLEOTIDE SEQUENCE</scope>
    <source>
        <strain evidence="2">CBHHK188m</strain>
    </source>
</reference>
<dbReference type="Proteomes" id="UP001215280">
    <property type="component" value="Unassembled WGS sequence"/>
</dbReference>
<dbReference type="AlphaFoldDB" id="A0AAD7N7X1"/>